<dbReference type="Pfam" id="PF14322">
    <property type="entry name" value="SusD-like_3"/>
    <property type="match status" value="1"/>
</dbReference>
<comment type="similarity">
    <text evidence="2">Belongs to the SusD family.</text>
</comment>
<evidence type="ECO:0000313" key="9">
    <source>
        <dbReference type="Proteomes" id="UP000192678"/>
    </source>
</evidence>
<keyword evidence="3" id="KW-0732">Signal</keyword>
<sequence>MLSSCGKQLDLFPHSGISPDAVTADDLPALRLGMYNNMQNDPKVHSFITFDILGGNLTGSSGNPLDIINSTLSPLNSIVAASWNGYFSALFQVNNIISICESLPASEVRNRTLGEAYYFRGLIYFNLVTRWGDVPILRKNTLEKPFRKPVTEVWAFVEENLNQAAALLGTSESYYYVSADAVTALRARVMLSQGKMTEATTYAESLITSGKYKLDAFEKIFRKLGNTEVIFAFENISEESSINISDLFYTYAHPNKGQGTYKPARDVVDSYAANDNRKNISIVNIAGTECINKYPSGQTGRDPVIISRIAEMYLISAEAQGRLNGIGRLNQLRSFRGLVNLTVSNDDSYIDAILLERKRELLAENFMYHDLIRLGKAIKNLGILSHQTLLPIPGRELQLNGNLIPNPGY</sequence>
<evidence type="ECO:0000259" key="6">
    <source>
        <dbReference type="Pfam" id="PF07980"/>
    </source>
</evidence>
<gene>
    <name evidence="8" type="ORF">SAMN04488101_102155</name>
</gene>
<dbReference type="GO" id="GO:0009279">
    <property type="term" value="C:cell outer membrane"/>
    <property type="evidence" value="ECO:0007669"/>
    <property type="project" value="UniProtKB-SubCell"/>
</dbReference>
<evidence type="ECO:0000256" key="2">
    <source>
        <dbReference type="ARBA" id="ARBA00006275"/>
    </source>
</evidence>
<evidence type="ECO:0000256" key="1">
    <source>
        <dbReference type="ARBA" id="ARBA00004442"/>
    </source>
</evidence>
<dbReference type="SUPFAM" id="SSF48452">
    <property type="entry name" value="TPR-like"/>
    <property type="match status" value="1"/>
</dbReference>
<evidence type="ECO:0000259" key="7">
    <source>
        <dbReference type="Pfam" id="PF14322"/>
    </source>
</evidence>
<evidence type="ECO:0000256" key="4">
    <source>
        <dbReference type="ARBA" id="ARBA00023136"/>
    </source>
</evidence>
<keyword evidence="4" id="KW-0472">Membrane</keyword>
<dbReference type="EMBL" id="FWYB01000002">
    <property type="protein sequence ID" value="SMC68380.1"/>
    <property type="molecule type" value="Genomic_DNA"/>
</dbReference>
<keyword evidence="5" id="KW-0998">Cell outer membrane</keyword>
<dbReference type="InterPro" id="IPR012944">
    <property type="entry name" value="SusD_RagB_dom"/>
</dbReference>
<feature type="domain" description="SusD-like N-terminal" evidence="7">
    <location>
        <begin position="31"/>
        <end position="191"/>
    </location>
</feature>
<comment type="subcellular location">
    <subcellularLocation>
        <location evidence="1">Cell outer membrane</location>
    </subcellularLocation>
</comment>
<proteinExistence type="inferred from homology"/>
<accession>A0A1W2B6F9</accession>
<feature type="domain" description="RagB/SusD" evidence="6">
    <location>
        <begin position="295"/>
        <end position="382"/>
    </location>
</feature>
<evidence type="ECO:0000256" key="3">
    <source>
        <dbReference type="ARBA" id="ARBA00022729"/>
    </source>
</evidence>
<dbReference type="InterPro" id="IPR033985">
    <property type="entry name" value="SusD-like_N"/>
</dbReference>
<keyword evidence="9" id="KW-1185">Reference proteome</keyword>
<dbReference type="Gene3D" id="1.25.40.390">
    <property type="match status" value="1"/>
</dbReference>
<dbReference type="AlphaFoldDB" id="A0A1W2B6F9"/>
<dbReference type="InterPro" id="IPR011990">
    <property type="entry name" value="TPR-like_helical_dom_sf"/>
</dbReference>
<protein>
    <submittedName>
        <fullName evidence="8">SusD family protein</fullName>
    </submittedName>
</protein>
<evidence type="ECO:0000256" key="5">
    <source>
        <dbReference type="ARBA" id="ARBA00023237"/>
    </source>
</evidence>
<reference evidence="8 9" key="1">
    <citation type="submission" date="2017-04" db="EMBL/GenBank/DDBJ databases">
        <authorList>
            <person name="Afonso C.L."/>
            <person name="Miller P.J."/>
            <person name="Scott M.A."/>
            <person name="Spackman E."/>
            <person name="Goraichik I."/>
            <person name="Dimitrov K.M."/>
            <person name="Suarez D.L."/>
            <person name="Swayne D.E."/>
        </authorList>
    </citation>
    <scope>NUCLEOTIDE SEQUENCE [LARGE SCALE GENOMIC DNA]</scope>
    <source>
        <strain evidence="8 9">DSM 19625</strain>
    </source>
</reference>
<dbReference type="Proteomes" id="UP000192678">
    <property type="component" value="Unassembled WGS sequence"/>
</dbReference>
<dbReference type="STRING" id="475255.SAMN04488101_102155"/>
<organism evidence="8 9">
    <name type="scientific">Pedobacter nyackensis</name>
    <dbReference type="NCBI Taxonomy" id="475255"/>
    <lineage>
        <taxon>Bacteria</taxon>
        <taxon>Pseudomonadati</taxon>
        <taxon>Bacteroidota</taxon>
        <taxon>Sphingobacteriia</taxon>
        <taxon>Sphingobacteriales</taxon>
        <taxon>Sphingobacteriaceae</taxon>
        <taxon>Pedobacter</taxon>
    </lineage>
</organism>
<name>A0A1W2B6F9_9SPHI</name>
<evidence type="ECO:0000313" key="8">
    <source>
        <dbReference type="EMBL" id="SMC68380.1"/>
    </source>
</evidence>
<dbReference type="Pfam" id="PF07980">
    <property type="entry name" value="SusD_RagB"/>
    <property type="match status" value="1"/>
</dbReference>